<evidence type="ECO:0000259" key="6">
    <source>
        <dbReference type="PROSITE" id="PS50164"/>
    </source>
</evidence>
<organism evidence="7">
    <name type="scientific">viral metagenome</name>
    <dbReference type="NCBI Taxonomy" id="1070528"/>
    <lineage>
        <taxon>unclassified sequences</taxon>
        <taxon>metagenomes</taxon>
        <taxon>organismal metagenomes</taxon>
    </lineage>
</organism>
<proteinExistence type="predicted"/>
<dbReference type="PROSITE" id="PS50164">
    <property type="entry name" value="GIY_YIG"/>
    <property type="match status" value="1"/>
</dbReference>
<dbReference type="InterPro" id="IPR036388">
    <property type="entry name" value="WH-like_DNA-bd_sf"/>
</dbReference>
<accession>A0A6C0KNV2</accession>
<dbReference type="Pfam" id="PF07460">
    <property type="entry name" value="NUMOD3"/>
    <property type="match status" value="1"/>
</dbReference>
<dbReference type="InterPro" id="IPR000305">
    <property type="entry name" value="GIY-YIG_endonuc"/>
</dbReference>
<reference evidence="7" key="1">
    <citation type="journal article" date="2020" name="Nature">
        <title>Giant virus diversity and host interactions through global metagenomics.</title>
        <authorList>
            <person name="Schulz F."/>
            <person name="Roux S."/>
            <person name="Paez-Espino D."/>
            <person name="Jungbluth S."/>
            <person name="Walsh D.A."/>
            <person name="Denef V.J."/>
            <person name="McMahon K.D."/>
            <person name="Konstantinidis K.T."/>
            <person name="Eloe-Fadrosh E.A."/>
            <person name="Kyrpides N.C."/>
            <person name="Woyke T."/>
        </authorList>
    </citation>
    <scope>NUCLEOTIDE SEQUENCE</scope>
    <source>
        <strain evidence="7">GVMAG-S-3300013006-158</strain>
    </source>
</reference>
<dbReference type="Gene3D" id="1.10.10.10">
    <property type="entry name" value="Winged helix-like DNA-binding domain superfamily/Winged helix DNA-binding domain"/>
    <property type="match status" value="1"/>
</dbReference>
<dbReference type="EMBL" id="MN740938">
    <property type="protein sequence ID" value="QHU18826.1"/>
    <property type="molecule type" value="Genomic_DNA"/>
</dbReference>
<evidence type="ECO:0000256" key="4">
    <source>
        <dbReference type="ARBA" id="ARBA00022801"/>
    </source>
</evidence>
<dbReference type="SMART" id="SM00496">
    <property type="entry name" value="IENR2"/>
    <property type="match status" value="4"/>
</dbReference>
<dbReference type="NCBIfam" id="TIGR01453">
    <property type="entry name" value="grpIintron_endo"/>
    <property type="match status" value="1"/>
</dbReference>
<name>A0A6C0KNV2_9ZZZZ</name>
<dbReference type="SMART" id="SM00465">
    <property type="entry name" value="GIYc"/>
    <property type="match status" value="1"/>
</dbReference>
<dbReference type="GO" id="GO:0004519">
    <property type="term" value="F:endonuclease activity"/>
    <property type="evidence" value="ECO:0007669"/>
    <property type="project" value="UniProtKB-KW"/>
</dbReference>
<dbReference type="InterPro" id="IPR003611">
    <property type="entry name" value="NUMOD3"/>
</dbReference>
<keyword evidence="2" id="KW-0540">Nuclease</keyword>
<dbReference type="SMART" id="SM00497">
    <property type="entry name" value="IENR1"/>
    <property type="match status" value="1"/>
</dbReference>
<dbReference type="CDD" id="cd10443">
    <property type="entry name" value="GIY-YIG_HE_Tlr8p_PBC-V_like"/>
    <property type="match status" value="1"/>
</dbReference>
<dbReference type="SUPFAM" id="SSF82771">
    <property type="entry name" value="GIY-YIG endonuclease"/>
    <property type="match status" value="1"/>
</dbReference>
<dbReference type="InterPro" id="IPR003647">
    <property type="entry name" value="Intron_nuc_1_rpt"/>
</dbReference>
<evidence type="ECO:0000313" key="7">
    <source>
        <dbReference type="EMBL" id="QHU18826.1"/>
    </source>
</evidence>
<feature type="region of interest" description="Disordered" evidence="5">
    <location>
        <begin position="111"/>
        <end position="161"/>
    </location>
</feature>
<protein>
    <recommendedName>
        <fullName evidence="6">GIY-YIG domain-containing protein</fullName>
    </recommendedName>
</protein>
<dbReference type="Pfam" id="PF01541">
    <property type="entry name" value="GIY-YIG"/>
    <property type="match status" value="1"/>
</dbReference>
<sequence length="259" mass="30023">MGYIYMIKNKVNNKCYIGQTIALDINTRWKSHKSNINTNRCPVLYSAFRKYGIDNFEFKIICICFDEACDDLEISYISKFNSIAPNGYNLESGGNKNKIIHHETCEKISKALTGKKHSEERKQKNSNAQKGKKWSDEQKQNMSKQRKGLKQNLSDEERYKRSERLKNNPIYNYGKESVAEANRTRVWTDEMKQKISKSCAKLYSKMCKKVGKYTLDNVFIESFSSITEASAQCAVRMGGISKCCNCTRNTYKGYIWKFI</sequence>
<evidence type="ECO:0000256" key="3">
    <source>
        <dbReference type="ARBA" id="ARBA00022759"/>
    </source>
</evidence>
<dbReference type="GO" id="GO:0016787">
    <property type="term" value="F:hydrolase activity"/>
    <property type="evidence" value="ECO:0007669"/>
    <property type="project" value="UniProtKB-KW"/>
</dbReference>
<dbReference type="GO" id="GO:0003677">
    <property type="term" value="F:DNA binding"/>
    <property type="evidence" value="ECO:0007669"/>
    <property type="project" value="InterPro"/>
</dbReference>
<evidence type="ECO:0000256" key="2">
    <source>
        <dbReference type="ARBA" id="ARBA00022722"/>
    </source>
</evidence>
<dbReference type="InterPro" id="IPR006350">
    <property type="entry name" value="Intron_endoG1"/>
</dbReference>
<keyword evidence="4" id="KW-0378">Hydrolase</keyword>
<keyword evidence="3" id="KW-0255">Endonuclease</keyword>
<dbReference type="Gene3D" id="3.40.1440.10">
    <property type="entry name" value="GIY-YIG endonuclease"/>
    <property type="match status" value="1"/>
</dbReference>
<dbReference type="AlphaFoldDB" id="A0A6C0KNV2"/>
<comment type="similarity">
    <text evidence="1">To endonucleases of group I introns of fungi and phage.</text>
</comment>
<evidence type="ECO:0000256" key="1">
    <source>
        <dbReference type="ARBA" id="ARBA00010045"/>
    </source>
</evidence>
<evidence type="ECO:0000256" key="5">
    <source>
        <dbReference type="SAM" id="MobiDB-lite"/>
    </source>
</evidence>
<feature type="domain" description="GIY-YIG" evidence="6">
    <location>
        <begin position="1"/>
        <end position="90"/>
    </location>
</feature>
<dbReference type="InterPro" id="IPR035901">
    <property type="entry name" value="GIY-YIG_endonuc_sf"/>
</dbReference>